<evidence type="ECO:0000313" key="1">
    <source>
        <dbReference type="EMBL" id="KAG6379811.1"/>
    </source>
</evidence>
<accession>A0A8I2YWL8</accession>
<protein>
    <submittedName>
        <fullName evidence="1">Uncharacterized protein</fullName>
    </submittedName>
</protein>
<evidence type="ECO:0000313" key="2">
    <source>
        <dbReference type="Proteomes" id="UP000683000"/>
    </source>
</evidence>
<reference evidence="1" key="1">
    <citation type="submission" date="2021-03" db="EMBL/GenBank/DDBJ databases">
        <title>Evolutionary innovations through gain and loss of genes in the ectomycorrhizal Boletales.</title>
        <authorList>
            <person name="Wu G."/>
            <person name="Miyauchi S."/>
            <person name="Morin E."/>
            <person name="Yang Z.-L."/>
            <person name="Xu J."/>
            <person name="Martin F.M."/>
        </authorList>
    </citation>
    <scope>NUCLEOTIDE SEQUENCE</scope>
    <source>
        <strain evidence="1">BR01</strain>
    </source>
</reference>
<comment type="caution">
    <text evidence="1">The sequence shown here is derived from an EMBL/GenBank/DDBJ whole genome shotgun (WGS) entry which is preliminary data.</text>
</comment>
<dbReference type="EMBL" id="JAGFBS010000004">
    <property type="protein sequence ID" value="KAG6379811.1"/>
    <property type="molecule type" value="Genomic_DNA"/>
</dbReference>
<proteinExistence type="predicted"/>
<sequence length="51" mass="5759">MLLCRSFAEVGCNWKSVFGIGWSGVESCMQNFNEENGRISFTRKQLDGVPE</sequence>
<name>A0A8I2YWL8_9AGAM</name>
<keyword evidence="2" id="KW-1185">Reference proteome</keyword>
<dbReference type="AlphaFoldDB" id="A0A8I2YWL8"/>
<dbReference type="Proteomes" id="UP000683000">
    <property type="component" value="Unassembled WGS sequence"/>
</dbReference>
<gene>
    <name evidence="1" type="ORF">JVT61DRAFT_10357</name>
</gene>
<organism evidence="1 2">
    <name type="scientific">Boletus reticuloceps</name>
    <dbReference type="NCBI Taxonomy" id="495285"/>
    <lineage>
        <taxon>Eukaryota</taxon>
        <taxon>Fungi</taxon>
        <taxon>Dikarya</taxon>
        <taxon>Basidiomycota</taxon>
        <taxon>Agaricomycotina</taxon>
        <taxon>Agaricomycetes</taxon>
        <taxon>Agaricomycetidae</taxon>
        <taxon>Boletales</taxon>
        <taxon>Boletineae</taxon>
        <taxon>Boletaceae</taxon>
        <taxon>Boletoideae</taxon>
        <taxon>Boletus</taxon>
    </lineage>
</organism>